<dbReference type="SUPFAM" id="SSF51556">
    <property type="entry name" value="Metallo-dependent hydrolases"/>
    <property type="match status" value="1"/>
</dbReference>
<dbReference type="Pfam" id="PF07969">
    <property type="entry name" value="Amidohydro_3"/>
    <property type="match status" value="1"/>
</dbReference>
<evidence type="ECO:0000313" key="3">
    <source>
        <dbReference type="Proteomes" id="UP001224412"/>
    </source>
</evidence>
<organism evidence="2 3">
    <name type="scientific">Corynebacterium pseudodiphtheriticum</name>
    <dbReference type="NCBI Taxonomy" id="37637"/>
    <lineage>
        <taxon>Bacteria</taxon>
        <taxon>Bacillati</taxon>
        <taxon>Actinomycetota</taxon>
        <taxon>Actinomycetes</taxon>
        <taxon>Mycobacteriales</taxon>
        <taxon>Corynebacteriaceae</taxon>
        <taxon>Corynebacterium</taxon>
    </lineage>
</organism>
<dbReference type="SUPFAM" id="SSF51338">
    <property type="entry name" value="Composite domain of metallo-dependent hydrolases"/>
    <property type="match status" value="1"/>
</dbReference>
<name>A0AAP4BR92_9CORY</name>
<evidence type="ECO:0000259" key="1">
    <source>
        <dbReference type="Pfam" id="PF07969"/>
    </source>
</evidence>
<dbReference type="EC" id="3.5.-.-" evidence="2"/>
<proteinExistence type="predicted"/>
<dbReference type="RefSeq" id="WP_284588881.1">
    <property type="nucleotide sequence ID" value="NZ_JASNUC010000005.1"/>
</dbReference>
<dbReference type="PANTHER" id="PTHR22642:SF2">
    <property type="entry name" value="PROTEIN LONG AFTER FAR-RED 3"/>
    <property type="match status" value="1"/>
</dbReference>
<sequence>MALLDILITNARIWTGDRENPSASTVGIVGDRFFILDEAQAHQLGARRRFDANNAFIAPGFNDAHCHSVWFGLTLAEIDLSDCHSAQDVYDTLAQAEKERPDQDWLIASNFRPSKMGGEELAIAELDRATNNRKLAIKHNSGHSMTVNTAGLQAGGINVDDPEQPEGGQVVLDDDGNPTGLLEENAMRAINDQLSPESVDELAYALQLAHRRYVEEGLTSVTDAGIAGGWIGHSPREMAAYQQAAAAGDLLARTQAMITSDVLHPLDGHADDPEGHGLDAGIRTGLGNERLQIGPVKLFTDGSMLGTTAAMTEAYCGCSHRKGYLQGDPEDMRDQAIKAAGNGWSLALHAIGDAAVDLALDIIEEATEKYGAPEMPHRIEHGGVVRTDQIERLAKNNIVVAPQPRFIPEFGGIMAEMLGEDRTKLAYPAKRLLEAGMILPGSSDRPVADGEPLKVIQAFVQRTTENGEKFGPAEIITVDDALYAYTVGSAAATGWAGRKGQIAPGQLADLVVLADDPREVDPDTISDIQILATMVGGEFVHGGLEEV</sequence>
<dbReference type="Gene3D" id="2.30.40.10">
    <property type="entry name" value="Urease, subunit C, domain 1"/>
    <property type="match status" value="1"/>
</dbReference>
<dbReference type="Gene3D" id="3.20.20.140">
    <property type="entry name" value="Metal-dependent hydrolases"/>
    <property type="match status" value="1"/>
</dbReference>
<dbReference type="Proteomes" id="UP001224412">
    <property type="component" value="Unassembled WGS sequence"/>
</dbReference>
<dbReference type="AlphaFoldDB" id="A0AAP4BR92"/>
<reference evidence="2" key="1">
    <citation type="submission" date="2023-05" db="EMBL/GenBank/DDBJ databases">
        <title>Metabolic capabilities are highly conserved among human nasal-associated Corynebacterium species in pangenomic analyses.</title>
        <authorList>
            <person name="Tran T.H."/>
            <person name="Roberts A.Q."/>
            <person name="Escapa I.F."/>
            <person name="Gao W."/>
            <person name="Conlan S."/>
            <person name="Kong H."/>
            <person name="Segre J.A."/>
            <person name="Kelly M.S."/>
            <person name="Lemon K.P."/>
        </authorList>
    </citation>
    <scope>NUCLEOTIDE SEQUENCE</scope>
    <source>
        <strain evidence="2">KPL2773</strain>
    </source>
</reference>
<dbReference type="CDD" id="cd01300">
    <property type="entry name" value="YtcJ_like"/>
    <property type="match status" value="1"/>
</dbReference>
<keyword evidence="2" id="KW-0378">Hydrolase</keyword>
<dbReference type="GO" id="GO:0016810">
    <property type="term" value="F:hydrolase activity, acting on carbon-nitrogen (but not peptide) bonds"/>
    <property type="evidence" value="ECO:0007669"/>
    <property type="project" value="InterPro"/>
</dbReference>
<dbReference type="InterPro" id="IPR033932">
    <property type="entry name" value="YtcJ-like"/>
</dbReference>
<dbReference type="InterPro" id="IPR013108">
    <property type="entry name" value="Amidohydro_3"/>
</dbReference>
<comment type="caution">
    <text evidence="2">The sequence shown here is derived from an EMBL/GenBank/DDBJ whole genome shotgun (WGS) entry which is preliminary data.</text>
</comment>
<dbReference type="InterPro" id="IPR011059">
    <property type="entry name" value="Metal-dep_hydrolase_composite"/>
</dbReference>
<dbReference type="InterPro" id="IPR032466">
    <property type="entry name" value="Metal_Hydrolase"/>
</dbReference>
<dbReference type="Gene3D" id="3.10.310.70">
    <property type="match status" value="1"/>
</dbReference>
<feature type="domain" description="Amidohydrolase 3" evidence="1">
    <location>
        <begin position="50"/>
        <end position="541"/>
    </location>
</feature>
<dbReference type="EMBL" id="JASNVH010000006">
    <property type="protein sequence ID" value="MDK4306803.1"/>
    <property type="molecule type" value="Genomic_DNA"/>
</dbReference>
<evidence type="ECO:0000313" key="2">
    <source>
        <dbReference type="EMBL" id="MDK4306803.1"/>
    </source>
</evidence>
<gene>
    <name evidence="2" type="ORF">QPX42_04450</name>
</gene>
<accession>A0AAP4BR92</accession>
<dbReference type="PANTHER" id="PTHR22642">
    <property type="entry name" value="IMIDAZOLONEPROPIONASE"/>
    <property type="match status" value="1"/>
</dbReference>
<protein>
    <submittedName>
        <fullName evidence="2">Amidohydrolase</fullName>
        <ecNumber evidence="2">3.5.-.-</ecNumber>
    </submittedName>
</protein>